<gene>
    <name evidence="2" type="ORF">NDU88_001646</name>
</gene>
<sequence>MAPSARRREKKKALEWGTPRQHPLCALCEARTDVQSRAPGPLRQGEQRAAGKKGFGVPRRPEHRPWLPLRPEREMLRATVA</sequence>
<feature type="region of interest" description="Disordered" evidence="1">
    <location>
        <begin position="37"/>
        <end position="81"/>
    </location>
</feature>
<proteinExistence type="predicted"/>
<name>A0AAV7VCB6_PLEWA</name>
<dbReference type="Proteomes" id="UP001066276">
    <property type="component" value="Chromosome 2_1"/>
</dbReference>
<keyword evidence="3" id="KW-1185">Reference proteome</keyword>
<accession>A0AAV7VCB6</accession>
<evidence type="ECO:0000256" key="1">
    <source>
        <dbReference type="SAM" id="MobiDB-lite"/>
    </source>
</evidence>
<dbReference type="EMBL" id="JANPWB010000003">
    <property type="protein sequence ID" value="KAJ1197798.1"/>
    <property type="molecule type" value="Genomic_DNA"/>
</dbReference>
<feature type="compositionally biased region" description="Basic and acidic residues" evidence="1">
    <location>
        <begin position="59"/>
        <end position="81"/>
    </location>
</feature>
<evidence type="ECO:0000313" key="3">
    <source>
        <dbReference type="Proteomes" id="UP001066276"/>
    </source>
</evidence>
<protein>
    <submittedName>
        <fullName evidence="2">Uncharacterized protein</fullName>
    </submittedName>
</protein>
<organism evidence="2 3">
    <name type="scientific">Pleurodeles waltl</name>
    <name type="common">Iberian ribbed newt</name>
    <dbReference type="NCBI Taxonomy" id="8319"/>
    <lineage>
        <taxon>Eukaryota</taxon>
        <taxon>Metazoa</taxon>
        <taxon>Chordata</taxon>
        <taxon>Craniata</taxon>
        <taxon>Vertebrata</taxon>
        <taxon>Euteleostomi</taxon>
        <taxon>Amphibia</taxon>
        <taxon>Batrachia</taxon>
        <taxon>Caudata</taxon>
        <taxon>Salamandroidea</taxon>
        <taxon>Salamandridae</taxon>
        <taxon>Pleurodelinae</taxon>
        <taxon>Pleurodeles</taxon>
    </lineage>
</organism>
<reference evidence="2" key="1">
    <citation type="journal article" date="2022" name="bioRxiv">
        <title>Sequencing and chromosome-scale assembly of the giantPleurodeles waltlgenome.</title>
        <authorList>
            <person name="Brown T."/>
            <person name="Elewa A."/>
            <person name="Iarovenko S."/>
            <person name="Subramanian E."/>
            <person name="Araus A.J."/>
            <person name="Petzold A."/>
            <person name="Susuki M."/>
            <person name="Suzuki K.-i.T."/>
            <person name="Hayashi T."/>
            <person name="Toyoda A."/>
            <person name="Oliveira C."/>
            <person name="Osipova E."/>
            <person name="Leigh N.D."/>
            <person name="Simon A."/>
            <person name="Yun M.H."/>
        </authorList>
    </citation>
    <scope>NUCLEOTIDE SEQUENCE</scope>
    <source>
        <strain evidence="2">20211129_DDA</strain>
        <tissue evidence="2">Liver</tissue>
    </source>
</reference>
<evidence type="ECO:0000313" key="2">
    <source>
        <dbReference type="EMBL" id="KAJ1197798.1"/>
    </source>
</evidence>
<comment type="caution">
    <text evidence="2">The sequence shown here is derived from an EMBL/GenBank/DDBJ whole genome shotgun (WGS) entry which is preliminary data.</text>
</comment>
<dbReference type="AlphaFoldDB" id="A0AAV7VCB6"/>